<dbReference type="CDD" id="cd00211">
    <property type="entry name" value="PTS_IIA_fru"/>
    <property type="match status" value="1"/>
</dbReference>
<accession>A0A099I869</accession>
<keyword evidence="1" id="KW-0813">Transport</keyword>
<evidence type="ECO:0000256" key="2">
    <source>
        <dbReference type="ARBA" id="ARBA00022553"/>
    </source>
</evidence>
<keyword evidence="3" id="KW-0762">Sugar transport</keyword>
<dbReference type="RefSeq" id="WP_044904370.1">
    <property type="nucleotide sequence ID" value="NZ_JQIF01000020.1"/>
</dbReference>
<dbReference type="PROSITE" id="PS00372">
    <property type="entry name" value="PTS_EIIA_TYPE_2_HIS"/>
    <property type="match status" value="1"/>
</dbReference>
<dbReference type="GO" id="GO:0009401">
    <property type="term" value="P:phosphoenolpyruvate-dependent sugar phosphotransferase system"/>
    <property type="evidence" value="ECO:0007669"/>
    <property type="project" value="UniProtKB-KW"/>
</dbReference>
<reference evidence="7 8" key="1">
    <citation type="submission" date="2014-08" db="EMBL/GenBank/DDBJ databases">
        <title>Clostridium innocuum, an unnegligible vancomycin-resistant pathogen causing extra-intestinal infections.</title>
        <authorList>
            <person name="Feng Y."/>
            <person name="Chiu C.-H."/>
        </authorList>
    </citation>
    <scope>NUCLEOTIDE SEQUENCE [LARGE SCALE GENOMIC DNA]</scope>
    <source>
        <strain evidence="7 8">AN88</strain>
    </source>
</reference>
<feature type="domain" description="PTS EIIA type-2" evidence="6">
    <location>
        <begin position="5"/>
        <end position="151"/>
    </location>
</feature>
<comment type="caution">
    <text evidence="7">The sequence shown here is derived from an EMBL/GenBank/DDBJ whole genome shotgun (WGS) entry which is preliminary data.</text>
</comment>
<dbReference type="Proteomes" id="UP000030008">
    <property type="component" value="Unassembled WGS sequence"/>
</dbReference>
<dbReference type="PROSITE" id="PS51094">
    <property type="entry name" value="PTS_EIIA_TYPE_2"/>
    <property type="match status" value="1"/>
</dbReference>
<evidence type="ECO:0000256" key="4">
    <source>
        <dbReference type="ARBA" id="ARBA00022679"/>
    </source>
</evidence>
<dbReference type="NCBIfam" id="TIGR00848">
    <property type="entry name" value="fruA"/>
    <property type="match status" value="1"/>
</dbReference>
<dbReference type="PANTHER" id="PTHR47738">
    <property type="entry name" value="PTS SYSTEM FRUCTOSE-LIKE EIIA COMPONENT-RELATED"/>
    <property type="match status" value="1"/>
</dbReference>
<dbReference type="GO" id="GO:0016020">
    <property type="term" value="C:membrane"/>
    <property type="evidence" value="ECO:0007669"/>
    <property type="project" value="InterPro"/>
</dbReference>
<keyword evidence="5" id="KW-0598">Phosphotransferase system</keyword>
<dbReference type="InterPro" id="IPR002178">
    <property type="entry name" value="PTS_EIIA_type-2_dom"/>
</dbReference>
<dbReference type="Pfam" id="PF00359">
    <property type="entry name" value="PTS_EIIA_2"/>
    <property type="match status" value="1"/>
</dbReference>
<evidence type="ECO:0000256" key="3">
    <source>
        <dbReference type="ARBA" id="ARBA00022597"/>
    </source>
</evidence>
<name>A0A099I869_CLOIN</name>
<organism evidence="7 8">
    <name type="scientific">Clostridium innocuum</name>
    <dbReference type="NCBI Taxonomy" id="1522"/>
    <lineage>
        <taxon>Bacteria</taxon>
        <taxon>Bacillati</taxon>
        <taxon>Bacillota</taxon>
        <taxon>Clostridia</taxon>
        <taxon>Eubacteriales</taxon>
        <taxon>Clostridiaceae</taxon>
        <taxon>Clostridium</taxon>
    </lineage>
</organism>
<evidence type="ECO:0000259" key="6">
    <source>
        <dbReference type="PROSITE" id="PS51094"/>
    </source>
</evidence>
<dbReference type="InterPro" id="IPR004715">
    <property type="entry name" value="PTS_IIA_fruc"/>
</dbReference>
<keyword evidence="4" id="KW-0808">Transferase</keyword>
<evidence type="ECO:0000313" key="7">
    <source>
        <dbReference type="EMBL" id="KGJ54184.1"/>
    </source>
</evidence>
<keyword evidence="2" id="KW-0597">Phosphoprotein</keyword>
<dbReference type="AlphaFoldDB" id="A0A099I869"/>
<dbReference type="GO" id="GO:0008982">
    <property type="term" value="F:protein-N(PI)-phosphohistidine-sugar phosphotransferase activity"/>
    <property type="evidence" value="ECO:0007669"/>
    <property type="project" value="InterPro"/>
</dbReference>
<evidence type="ECO:0000313" key="8">
    <source>
        <dbReference type="Proteomes" id="UP000030008"/>
    </source>
</evidence>
<dbReference type="InterPro" id="IPR016152">
    <property type="entry name" value="PTrfase/Anion_transptr"/>
</dbReference>
<dbReference type="InterPro" id="IPR051541">
    <property type="entry name" value="PTS_SugarTrans_NitroReg"/>
</dbReference>
<dbReference type="PANTHER" id="PTHR47738:SF2">
    <property type="entry name" value="PTS SYSTEM FRUCTOSE-LIKE EIIA COMPONENT"/>
    <property type="match status" value="1"/>
</dbReference>
<sequence>MQLIDVLDERIIDLNAEATNKEEVLTLLAGKLKDAGYIADVEAFKKDIYLRESEGTTGIGNYIAIPHGKSDSVTQVGIAIAKLKHEIEWETLDDKGVRLVFLFAVSNDHEYARNHMLLLADIARKLGNDEAVERLLQVENVEELKEIFAGK</sequence>
<proteinExistence type="predicted"/>
<evidence type="ECO:0000256" key="5">
    <source>
        <dbReference type="ARBA" id="ARBA00022683"/>
    </source>
</evidence>
<evidence type="ECO:0000256" key="1">
    <source>
        <dbReference type="ARBA" id="ARBA00022448"/>
    </source>
</evidence>
<dbReference type="Gene3D" id="3.40.930.10">
    <property type="entry name" value="Mannitol-specific EII, Chain A"/>
    <property type="match status" value="1"/>
</dbReference>
<gene>
    <name evidence="7" type="ORF">CIAN88_04810</name>
</gene>
<dbReference type="SUPFAM" id="SSF55804">
    <property type="entry name" value="Phoshotransferase/anion transport protein"/>
    <property type="match status" value="1"/>
</dbReference>
<dbReference type="EMBL" id="JQIF01000020">
    <property type="protein sequence ID" value="KGJ54184.1"/>
    <property type="molecule type" value="Genomic_DNA"/>
</dbReference>
<protein>
    <submittedName>
        <fullName evidence="7">PTS fructose transporter subunit IIA</fullName>
    </submittedName>
</protein>